<keyword evidence="2" id="KW-1185">Reference proteome</keyword>
<evidence type="ECO:0000313" key="1">
    <source>
        <dbReference type="EMBL" id="KAF8748572.1"/>
    </source>
</evidence>
<accession>A0A835FEM2</accession>
<dbReference type="Proteomes" id="UP000636709">
    <property type="component" value="Unassembled WGS sequence"/>
</dbReference>
<dbReference type="AlphaFoldDB" id="A0A835FEM2"/>
<gene>
    <name evidence="1" type="ORF">HU200_012899</name>
</gene>
<sequence>MNVAGCWDAYFELNKTQQELPKEEITRMVKDSEGDVRYLIVLGSITRSNLRKNMAEKVVLYQSHSSSPGGKHEAKAFPCA</sequence>
<organism evidence="1 2">
    <name type="scientific">Digitaria exilis</name>
    <dbReference type="NCBI Taxonomy" id="1010633"/>
    <lineage>
        <taxon>Eukaryota</taxon>
        <taxon>Viridiplantae</taxon>
        <taxon>Streptophyta</taxon>
        <taxon>Embryophyta</taxon>
        <taxon>Tracheophyta</taxon>
        <taxon>Spermatophyta</taxon>
        <taxon>Magnoliopsida</taxon>
        <taxon>Liliopsida</taxon>
        <taxon>Poales</taxon>
        <taxon>Poaceae</taxon>
        <taxon>PACMAD clade</taxon>
        <taxon>Panicoideae</taxon>
        <taxon>Panicodae</taxon>
        <taxon>Paniceae</taxon>
        <taxon>Anthephorinae</taxon>
        <taxon>Digitaria</taxon>
    </lineage>
</organism>
<proteinExistence type="predicted"/>
<name>A0A835FEM2_9POAL</name>
<dbReference type="EMBL" id="JACEFO010001069">
    <property type="protein sequence ID" value="KAF8748572.1"/>
    <property type="molecule type" value="Genomic_DNA"/>
</dbReference>
<evidence type="ECO:0000313" key="2">
    <source>
        <dbReference type="Proteomes" id="UP000636709"/>
    </source>
</evidence>
<dbReference type="OrthoDB" id="1924011at2759"/>
<comment type="caution">
    <text evidence="1">The sequence shown here is derived from an EMBL/GenBank/DDBJ whole genome shotgun (WGS) entry which is preliminary data.</text>
</comment>
<protein>
    <submittedName>
        <fullName evidence="1">Uncharacterized protein</fullName>
    </submittedName>
</protein>
<reference evidence="1" key="1">
    <citation type="submission" date="2020-07" db="EMBL/GenBank/DDBJ databases">
        <title>Genome sequence and genetic diversity analysis of an under-domesticated orphan crop, white fonio (Digitaria exilis).</title>
        <authorList>
            <person name="Bennetzen J.L."/>
            <person name="Chen S."/>
            <person name="Ma X."/>
            <person name="Wang X."/>
            <person name="Yssel A.E.J."/>
            <person name="Chaluvadi S.R."/>
            <person name="Johnson M."/>
            <person name="Gangashetty P."/>
            <person name="Hamidou F."/>
            <person name="Sanogo M.D."/>
            <person name="Zwaenepoel A."/>
            <person name="Wallace J."/>
            <person name="Van De Peer Y."/>
            <person name="Van Deynze A."/>
        </authorList>
    </citation>
    <scope>NUCLEOTIDE SEQUENCE</scope>
    <source>
        <tissue evidence="1">Leaves</tissue>
    </source>
</reference>